<accession>A0A2U8FFT1</accession>
<name>A0A2U8FFT1_9HELI</name>
<dbReference type="OrthoDB" id="5354414at2"/>
<protein>
    <submittedName>
        <fullName evidence="1">Uncharacterized protein</fullName>
    </submittedName>
</protein>
<reference evidence="1 2" key="1">
    <citation type="submission" date="2017-06" db="EMBL/GenBank/DDBJ databases">
        <title>Complete genome of Helicobacter apodemus.</title>
        <authorList>
            <person name="Cho S."/>
        </authorList>
    </citation>
    <scope>NUCLEOTIDE SEQUENCE [LARGE SCALE GENOMIC DNA]</scope>
    <source>
        <strain evidence="2">SNUVETPUB-15-01</strain>
        <plasmid evidence="2">Plasmid unnamed</plasmid>
    </source>
</reference>
<organism evidence="1 2">
    <name type="scientific">Helicobacter apodemus</name>
    <dbReference type="NCBI Taxonomy" id="135569"/>
    <lineage>
        <taxon>Bacteria</taxon>
        <taxon>Pseudomonadati</taxon>
        <taxon>Campylobacterota</taxon>
        <taxon>Epsilonproteobacteria</taxon>
        <taxon>Campylobacterales</taxon>
        <taxon>Helicobacteraceae</taxon>
        <taxon>Helicobacter</taxon>
    </lineage>
</organism>
<dbReference type="KEGG" id="had:CDV25_09960"/>
<dbReference type="AlphaFoldDB" id="A0A2U8FFT1"/>
<dbReference type="RefSeq" id="WP_108911900.1">
    <property type="nucleotide sequence ID" value="NZ_CP021887.1"/>
</dbReference>
<geneLocation type="plasmid" evidence="1">
    <name>unnamed</name>
</geneLocation>
<sequence>MKKYLLTIETNNFEYLNKIKLETKSSINRIINYIIKVYSQNNNENFELISNPINENKNMKEIRIKLTDDEFNLLKEISLSNAFRSVSKQAKFTLINSLNKNKLFTNIEIDEFIKTRTEINAIGKNIYQLLKIIRGKNLVKINDDNLKNTINDIRNKIDILSDILGKIIEVNNQRI</sequence>
<dbReference type="Proteomes" id="UP000244890">
    <property type="component" value="Plasmid unnamed"/>
</dbReference>
<proteinExistence type="predicted"/>
<evidence type="ECO:0000313" key="2">
    <source>
        <dbReference type="Proteomes" id="UP000244890"/>
    </source>
</evidence>
<gene>
    <name evidence="1" type="ORF">CDV25_09960</name>
</gene>
<evidence type="ECO:0000313" key="1">
    <source>
        <dbReference type="EMBL" id="AWI35150.1"/>
    </source>
</evidence>
<keyword evidence="1" id="KW-0614">Plasmid</keyword>
<dbReference type="EMBL" id="CP021887">
    <property type="protein sequence ID" value="AWI35150.1"/>
    <property type="molecule type" value="Genomic_DNA"/>
</dbReference>